<evidence type="ECO:0000256" key="8">
    <source>
        <dbReference type="ARBA" id="ARBA00049244"/>
    </source>
</evidence>
<dbReference type="PANTHER" id="PTHR34388:SF1">
    <property type="entry name" value="DNA POLYMERASE III SUBUNIT DELTA"/>
    <property type="match status" value="1"/>
</dbReference>
<dbReference type="EMBL" id="MFEL01000012">
    <property type="protein sequence ID" value="OGE81008.1"/>
    <property type="molecule type" value="Genomic_DNA"/>
</dbReference>
<sequence>MTSTSSRSSNVFIFHGEDDFSIQRKVRRWISEFEKKYSTSAVSIIDGEKLGEDELGKKLEQELSPSLFATKKLLIAKNVLPNKATQESLAEKLRQVISNTPKDYFLVFWQSVKLDQRLKVVKKILSLPVQVTQFKLPVGKALNQWLISEAEAKSVTLTPAAADRLAVFLGRDEASEKKAPPFNLWQADNELSKLASYKAKIEQSDVEKLVEPHLPENVFALSDSIFAKQEKQAAQSLESLLAASSSDEKFEIIKIVGLLTEQLKSLLQVYGLLAQKKNQAEIAEILGWSSGRVFVNLKLVKNFDPIKAKTLLRSLLSIDRKLKTSEQNPKLLLNLFIHQATQ</sequence>
<dbReference type="InterPro" id="IPR008921">
    <property type="entry name" value="DNA_pol3_clamp-load_cplx_C"/>
</dbReference>
<dbReference type="Gene3D" id="1.20.272.10">
    <property type="match status" value="1"/>
</dbReference>
<proteinExistence type="inferred from homology"/>
<evidence type="ECO:0000313" key="11">
    <source>
        <dbReference type="EMBL" id="OGE81008.1"/>
    </source>
</evidence>
<organism evidence="11 12">
    <name type="scientific">Candidatus Doudnabacteria bacterium RIFCSPHIGHO2_01_FULL_46_24</name>
    <dbReference type="NCBI Taxonomy" id="1817825"/>
    <lineage>
        <taxon>Bacteria</taxon>
        <taxon>Candidatus Doudnaibacteriota</taxon>
    </lineage>
</organism>
<feature type="domain" description="DNA polymerase III delta subunit-like C-terminal" evidence="10">
    <location>
        <begin position="216"/>
        <end position="339"/>
    </location>
</feature>
<evidence type="ECO:0000256" key="5">
    <source>
        <dbReference type="ARBA" id="ARBA00022705"/>
    </source>
</evidence>
<dbReference type="InterPro" id="IPR005790">
    <property type="entry name" value="DNA_polIII_delta"/>
</dbReference>
<evidence type="ECO:0000259" key="10">
    <source>
        <dbReference type="Pfam" id="PF21694"/>
    </source>
</evidence>
<reference evidence="11 12" key="1">
    <citation type="journal article" date="2016" name="Nat. Commun.">
        <title>Thousands of microbial genomes shed light on interconnected biogeochemical processes in an aquifer system.</title>
        <authorList>
            <person name="Anantharaman K."/>
            <person name="Brown C.T."/>
            <person name="Hug L.A."/>
            <person name="Sharon I."/>
            <person name="Castelle C.J."/>
            <person name="Probst A.J."/>
            <person name="Thomas B.C."/>
            <person name="Singh A."/>
            <person name="Wilkins M.J."/>
            <person name="Karaoz U."/>
            <person name="Brodie E.L."/>
            <person name="Williams K.H."/>
            <person name="Hubbard S.S."/>
            <person name="Banfield J.F."/>
        </authorList>
    </citation>
    <scope>NUCLEOTIDE SEQUENCE [LARGE SCALE GENOMIC DNA]</scope>
</reference>
<evidence type="ECO:0000256" key="6">
    <source>
        <dbReference type="ARBA" id="ARBA00022932"/>
    </source>
</evidence>
<evidence type="ECO:0000313" key="12">
    <source>
        <dbReference type="Proteomes" id="UP000178892"/>
    </source>
</evidence>
<name>A0A1F5NTP1_9BACT</name>
<gene>
    <name evidence="11" type="ORF">A2720_03830</name>
</gene>
<protein>
    <recommendedName>
        <fullName evidence="2">DNA polymerase III subunit delta</fullName>
        <ecNumber evidence="1">2.7.7.7</ecNumber>
    </recommendedName>
</protein>
<dbReference type="Gene3D" id="1.10.8.60">
    <property type="match status" value="1"/>
</dbReference>
<evidence type="ECO:0000256" key="7">
    <source>
        <dbReference type="ARBA" id="ARBA00034754"/>
    </source>
</evidence>
<keyword evidence="5" id="KW-0235">DNA replication</keyword>
<dbReference type="InterPro" id="IPR048466">
    <property type="entry name" value="DNA_pol3_delta-like_C"/>
</dbReference>
<keyword evidence="4" id="KW-0548">Nucleotidyltransferase</keyword>
<comment type="catalytic activity">
    <reaction evidence="8">
        <text>DNA(n) + a 2'-deoxyribonucleoside 5'-triphosphate = DNA(n+1) + diphosphate</text>
        <dbReference type="Rhea" id="RHEA:22508"/>
        <dbReference type="Rhea" id="RHEA-COMP:17339"/>
        <dbReference type="Rhea" id="RHEA-COMP:17340"/>
        <dbReference type="ChEBI" id="CHEBI:33019"/>
        <dbReference type="ChEBI" id="CHEBI:61560"/>
        <dbReference type="ChEBI" id="CHEBI:173112"/>
        <dbReference type="EC" id="2.7.7.7"/>
    </reaction>
</comment>
<dbReference type="Gene3D" id="3.40.50.300">
    <property type="entry name" value="P-loop containing nucleotide triphosphate hydrolases"/>
    <property type="match status" value="1"/>
</dbReference>
<dbReference type="NCBIfam" id="TIGR01128">
    <property type="entry name" value="holA"/>
    <property type="match status" value="1"/>
</dbReference>
<evidence type="ECO:0000256" key="4">
    <source>
        <dbReference type="ARBA" id="ARBA00022695"/>
    </source>
</evidence>
<comment type="caution">
    <text evidence="11">The sequence shown here is derived from an EMBL/GenBank/DDBJ whole genome shotgun (WGS) entry which is preliminary data.</text>
</comment>
<dbReference type="GO" id="GO:0006261">
    <property type="term" value="P:DNA-templated DNA replication"/>
    <property type="evidence" value="ECO:0007669"/>
    <property type="project" value="TreeGrafter"/>
</dbReference>
<evidence type="ECO:0000256" key="2">
    <source>
        <dbReference type="ARBA" id="ARBA00017703"/>
    </source>
</evidence>
<dbReference type="SUPFAM" id="SSF52540">
    <property type="entry name" value="P-loop containing nucleoside triphosphate hydrolases"/>
    <property type="match status" value="1"/>
</dbReference>
<keyword evidence="6" id="KW-0239">DNA-directed DNA polymerase</keyword>
<evidence type="ECO:0000259" key="9">
    <source>
        <dbReference type="Pfam" id="PF06144"/>
    </source>
</evidence>
<accession>A0A1F5NTP1</accession>
<dbReference type="Pfam" id="PF06144">
    <property type="entry name" value="DNA_pol3_delta"/>
    <property type="match status" value="1"/>
</dbReference>
<evidence type="ECO:0000256" key="3">
    <source>
        <dbReference type="ARBA" id="ARBA00022679"/>
    </source>
</evidence>
<dbReference type="GO" id="GO:0003677">
    <property type="term" value="F:DNA binding"/>
    <property type="evidence" value="ECO:0007669"/>
    <property type="project" value="InterPro"/>
</dbReference>
<dbReference type="AlphaFoldDB" id="A0A1F5NTP1"/>
<keyword evidence="3" id="KW-0808">Transferase</keyword>
<dbReference type="PANTHER" id="PTHR34388">
    <property type="entry name" value="DNA POLYMERASE III SUBUNIT DELTA"/>
    <property type="match status" value="1"/>
</dbReference>
<dbReference type="InterPro" id="IPR027417">
    <property type="entry name" value="P-loop_NTPase"/>
</dbReference>
<feature type="domain" description="DNA polymerase III delta N-terminal" evidence="9">
    <location>
        <begin position="13"/>
        <end position="125"/>
    </location>
</feature>
<dbReference type="Pfam" id="PF21694">
    <property type="entry name" value="DNA_pol3_delta_C"/>
    <property type="match status" value="1"/>
</dbReference>
<evidence type="ECO:0000256" key="1">
    <source>
        <dbReference type="ARBA" id="ARBA00012417"/>
    </source>
</evidence>
<dbReference type="SUPFAM" id="SSF48019">
    <property type="entry name" value="post-AAA+ oligomerization domain-like"/>
    <property type="match status" value="1"/>
</dbReference>
<comment type="similarity">
    <text evidence="7">Belongs to the DNA polymerase HolA subunit family.</text>
</comment>
<dbReference type="EC" id="2.7.7.7" evidence="1"/>
<dbReference type="Proteomes" id="UP000178892">
    <property type="component" value="Unassembled WGS sequence"/>
</dbReference>
<dbReference type="GO" id="GO:0003887">
    <property type="term" value="F:DNA-directed DNA polymerase activity"/>
    <property type="evidence" value="ECO:0007669"/>
    <property type="project" value="UniProtKB-KW"/>
</dbReference>
<dbReference type="InterPro" id="IPR010372">
    <property type="entry name" value="DNA_pol3_delta_N"/>
</dbReference>
<dbReference type="STRING" id="1817825.A2720_03830"/>
<dbReference type="GO" id="GO:0009360">
    <property type="term" value="C:DNA polymerase III complex"/>
    <property type="evidence" value="ECO:0007669"/>
    <property type="project" value="InterPro"/>
</dbReference>